<name>A0A6A5YC78_9PLEO</name>
<reference evidence="2" key="1">
    <citation type="journal article" date="2020" name="Stud. Mycol.">
        <title>101 Dothideomycetes genomes: a test case for predicting lifestyles and emergence of pathogens.</title>
        <authorList>
            <person name="Haridas S."/>
            <person name="Albert R."/>
            <person name="Binder M."/>
            <person name="Bloem J."/>
            <person name="Labutti K."/>
            <person name="Salamov A."/>
            <person name="Andreopoulos B."/>
            <person name="Baker S."/>
            <person name="Barry K."/>
            <person name="Bills G."/>
            <person name="Bluhm B."/>
            <person name="Cannon C."/>
            <person name="Castanera R."/>
            <person name="Culley D."/>
            <person name="Daum C."/>
            <person name="Ezra D."/>
            <person name="Gonzalez J."/>
            <person name="Henrissat B."/>
            <person name="Kuo A."/>
            <person name="Liang C."/>
            <person name="Lipzen A."/>
            <person name="Lutzoni F."/>
            <person name="Magnuson J."/>
            <person name="Mondo S."/>
            <person name="Nolan M."/>
            <person name="Ohm R."/>
            <person name="Pangilinan J."/>
            <person name="Park H.-J."/>
            <person name="Ramirez L."/>
            <person name="Alfaro M."/>
            <person name="Sun H."/>
            <person name="Tritt A."/>
            <person name="Yoshinaga Y."/>
            <person name="Zwiers L.-H."/>
            <person name="Turgeon B."/>
            <person name="Goodwin S."/>
            <person name="Spatafora J."/>
            <person name="Crous P."/>
            <person name="Grigoriev I."/>
        </authorList>
    </citation>
    <scope>NUCLEOTIDE SEQUENCE</scope>
    <source>
        <strain evidence="2">CBS 175.79</strain>
    </source>
</reference>
<dbReference type="GeneID" id="54288986"/>
<gene>
    <name evidence="2" type="ORF">BU24DRAFT_458059</name>
</gene>
<dbReference type="AlphaFoldDB" id="A0A6A5YC78"/>
<evidence type="ECO:0000313" key="2">
    <source>
        <dbReference type="EMBL" id="KAF2022181.1"/>
    </source>
</evidence>
<feature type="compositionally biased region" description="Acidic residues" evidence="1">
    <location>
        <begin position="179"/>
        <end position="189"/>
    </location>
</feature>
<dbReference type="RefSeq" id="XP_033390520.1">
    <property type="nucleotide sequence ID" value="XM_033531589.1"/>
</dbReference>
<evidence type="ECO:0000313" key="3">
    <source>
        <dbReference type="Proteomes" id="UP000799778"/>
    </source>
</evidence>
<keyword evidence="3" id="KW-1185">Reference proteome</keyword>
<dbReference type="Proteomes" id="UP000799778">
    <property type="component" value="Unassembled WGS sequence"/>
</dbReference>
<proteinExistence type="predicted"/>
<feature type="region of interest" description="Disordered" evidence="1">
    <location>
        <begin position="167"/>
        <end position="208"/>
    </location>
</feature>
<dbReference type="EMBL" id="ML978066">
    <property type="protein sequence ID" value="KAF2022181.1"/>
    <property type="molecule type" value="Genomic_DNA"/>
</dbReference>
<evidence type="ECO:0000256" key="1">
    <source>
        <dbReference type="SAM" id="MobiDB-lite"/>
    </source>
</evidence>
<sequence length="208" mass="24627">MKVEDLHLGRAEVISLITEKRKDWNTLVLKRRDHMQLHDRMEKGKLRCFQKCDEADAEMQRLRGACTSSMEKKKKIDEAMGLLHQEIDRCGQKSLECFQKWAEHLRKAWEVADQISKLETEMNILNAYHRGQQHPDVSNIFFPVLEEETYYEKWTRTLHTQMSFKEKQKMVTDLCPQEESSDDDDDTESNDPLFGPPYPHLRDEDLVD</sequence>
<protein>
    <submittedName>
        <fullName evidence="2">Uncharacterized protein</fullName>
    </submittedName>
</protein>
<accession>A0A6A5YC78</accession>
<organism evidence="2 3">
    <name type="scientific">Aaosphaeria arxii CBS 175.79</name>
    <dbReference type="NCBI Taxonomy" id="1450172"/>
    <lineage>
        <taxon>Eukaryota</taxon>
        <taxon>Fungi</taxon>
        <taxon>Dikarya</taxon>
        <taxon>Ascomycota</taxon>
        <taxon>Pezizomycotina</taxon>
        <taxon>Dothideomycetes</taxon>
        <taxon>Pleosporomycetidae</taxon>
        <taxon>Pleosporales</taxon>
        <taxon>Pleosporales incertae sedis</taxon>
        <taxon>Aaosphaeria</taxon>
    </lineage>
</organism>